<dbReference type="CDD" id="cd06135">
    <property type="entry name" value="Orn"/>
    <property type="match status" value="1"/>
</dbReference>
<sequence length="183" mass="21290">MANNSQRLVWLDMEMSGLDPEKEKILEVALVVTESDLTIVAEAPVFVIHQSDEVLNGMDKWNTDTHGRTGLTAKVRESTLTEADVEEQLLAFLKQYVPEKTSPLCGNSVSQDRRFMYKYMPKLEAFLHYRTVDVSTFKELAKRWRPDVYKSFQKKARHEALADIHESIDELKHYREHFLKMEA</sequence>
<evidence type="ECO:0000256" key="6">
    <source>
        <dbReference type="HAMAP-Rule" id="MF_00045"/>
    </source>
</evidence>
<evidence type="ECO:0000313" key="9">
    <source>
        <dbReference type="Proteomes" id="UP000537862"/>
    </source>
</evidence>
<dbReference type="GO" id="GO:0005737">
    <property type="term" value="C:cytoplasm"/>
    <property type="evidence" value="ECO:0007669"/>
    <property type="project" value="UniProtKB-SubCell"/>
</dbReference>
<evidence type="ECO:0000313" key="8">
    <source>
        <dbReference type="EMBL" id="NOL51485.1"/>
    </source>
</evidence>
<keyword evidence="3 6" id="KW-0378">Hydrolase</keyword>
<dbReference type="AlphaFoldDB" id="A0A849P6V7"/>
<dbReference type="GO" id="GO:0000175">
    <property type="term" value="F:3'-5'-RNA exonuclease activity"/>
    <property type="evidence" value="ECO:0007669"/>
    <property type="project" value="InterPro"/>
</dbReference>
<reference evidence="8 9" key="1">
    <citation type="submission" date="2020-05" db="EMBL/GenBank/DDBJ databases">
        <authorList>
            <person name="Niu N."/>
        </authorList>
    </citation>
    <scope>NUCLEOTIDE SEQUENCE [LARGE SCALE GENOMIC DNA]</scope>
    <source>
        <strain evidence="8 9">3340-03</strain>
    </source>
</reference>
<name>A0A849P6V7_9BURK</name>
<dbReference type="SMART" id="SM00479">
    <property type="entry name" value="EXOIII"/>
    <property type="match status" value="1"/>
</dbReference>
<dbReference type="InterPro" id="IPR012337">
    <property type="entry name" value="RNaseH-like_sf"/>
</dbReference>
<gene>
    <name evidence="6 8" type="primary">orn</name>
    <name evidence="8" type="ORF">HKX39_04735</name>
</gene>
<dbReference type="Proteomes" id="UP000537862">
    <property type="component" value="Unassembled WGS sequence"/>
</dbReference>
<keyword evidence="9" id="KW-1185">Reference proteome</keyword>
<keyword evidence="6" id="KW-0963">Cytoplasm</keyword>
<evidence type="ECO:0000259" key="7">
    <source>
        <dbReference type="SMART" id="SM00479"/>
    </source>
</evidence>
<organism evidence="8 9">
    <name type="scientific">Pelistega suis</name>
    <dbReference type="NCBI Taxonomy" id="1631957"/>
    <lineage>
        <taxon>Bacteria</taxon>
        <taxon>Pseudomonadati</taxon>
        <taxon>Pseudomonadota</taxon>
        <taxon>Betaproteobacteria</taxon>
        <taxon>Burkholderiales</taxon>
        <taxon>Alcaligenaceae</taxon>
        <taxon>Pelistega</taxon>
    </lineage>
</organism>
<accession>A0A849P6V7</accession>
<dbReference type="InterPro" id="IPR036397">
    <property type="entry name" value="RNaseH_sf"/>
</dbReference>
<evidence type="ECO:0000256" key="4">
    <source>
        <dbReference type="ARBA" id="ARBA00022839"/>
    </source>
</evidence>
<dbReference type="EC" id="3.1.-.-" evidence="6"/>
<comment type="subcellular location">
    <subcellularLocation>
        <location evidence="6">Cytoplasm</location>
    </subcellularLocation>
</comment>
<feature type="active site" evidence="6">
    <location>
        <position position="129"/>
    </location>
</feature>
<dbReference type="EMBL" id="JABGBN010000002">
    <property type="protein sequence ID" value="NOL51485.1"/>
    <property type="molecule type" value="Genomic_DNA"/>
</dbReference>
<dbReference type="NCBIfam" id="NF003765">
    <property type="entry name" value="PRK05359.1"/>
    <property type="match status" value="1"/>
</dbReference>
<evidence type="ECO:0000256" key="2">
    <source>
        <dbReference type="ARBA" id="ARBA00022722"/>
    </source>
</evidence>
<evidence type="ECO:0000256" key="1">
    <source>
        <dbReference type="ARBA" id="ARBA00009921"/>
    </source>
</evidence>
<dbReference type="GO" id="GO:0006259">
    <property type="term" value="P:DNA metabolic process"/>
    <property type="evidence" value="ECO:0007669"/>
    <property type="project" value="UniProtKB-ARBA"/>
</dbReference>
<dbReference type="HAMAP" id="MF_00045">
    <property type="entry name" value="Oligoribonuclease"/>
    <property type="match status" value="1"/>
</dbReference>
<dbReference type="FunFam" id="3.30.420.10:FF:000003">
    <property type="entry name" value="Oligoribonuclease"/>
    <property type="match status" value="1"/>
</dbReference>
<dbReference type="Pfam" id="PF00929">
    <property type="entry name" value="RNase_T"/>
    <property type="match status" value="1"/>
</dbReference>
<comment type="caution">
    <text evidence="8">The sequence shown here is derived from an EMBL/GenBank/DDBJ whole genome shotgun (WGS) entry which is preliminary data.</text>
</comment>
<comment type="function">
    <text evidence="6">3'-to-5' exoribonuclease specific for small oligoribonucleotides.</text>
</comment>
<comment type="similarity">
    <text evidence="1 6">Belongs to the oligoribonuclease family.</text>
</comment>
<evidence type="ECO:0000256" key="3">
    <source>
        <dbReference type="ARBA" id="ARBA00022801"/>
    </source>
</evidence>
<dbReference type="GO" id="GO:0003676">
    <property type="term" value="F:nucleic acid binding"/>
    <property type="evidence" value="ECO:0007669"/>
    <property type="project" value="InterPro"/>
</dbReference>
<dbReference type="Gene3D" id="3.30.420.10">
    <property type="entry name" value="Ribonuclease H-like superfamily/Ribonuclease H"/>
    <property type="match status" value="1"/>
</dbReference>
<dbReference type="InterPro" id="IPR022894">
    <property type="entry name" value="Oligoribonuclease"/>
</dbReference>
<dbReference type="RefSeq" id="WP_171680155.1">
    <property type="nucleotide sequence ID" value="NZ_JABGBN010000002.1"/>
</dbReference>
<evidence type="ECO:0000256" key="5">
    <source>
        <dbReference type="ARBA" id="ARBA00070964"/>
    </source>
</evidence>
<dbReference type="InterPro" id="IPR013520">
    <property type="entry name" value="Ribonucl_H"/>
</dbReference>
<dbReference type="PANTHER" id="PTHR11046:SF0">
    <property type="entry name" value="OLIGORIBONUCLEASE, MITOCHONDRIAL"/>
    <property type="match status" value="1"/>
</dbReference>
<keyword evidence="2 6" id="KW-0540">Nuclease</keyword>
<dbReference type="PANTHER" id="PTHR11046">
    <property type="entry name" value="OLIGORIBONUCLEASE, MITOCHONDRIAL"/>
    <property type="match status" value="1"/>
</dbReference>
<dbReference type="SUPFAM" id="SSF53098">
    <property type="entry name" value="Ribonuclease H-like"/>
    <property type="match status" value="1"/>
</dbReference>
<proteinExistence type="inferred from homology"/>
<feature type="domain" description="Exonuclease" evidence="7">
    <location>
        <begin position="7"/>
        <end position="180"/>
    </location>
</feature>
<protein>
    <recommendedName>
        <fullName evidence="5 6">Oligoribonuclease</fullName>
        <ecNumber evidence="6">3.1.-.-</ecNumber>
    </recommendedName>
</protein>
<keyword evidence="4 6" id="KW-0269">Exonuclease</keyword>